<name>A0A6J5LKT1_9CAUD</name>
<organism evidence="2">
    <name type="scientific">uncultured Caudovirales phage</name>
    <dbReference type="NCBI Taxonomy" id="2100421"/>
    <lineage>
        <taxon>Viruses</taxon>
        <taxon>Duplodnaviria</taxon>
        <taxon>Heunggongvirae</taxon>
        <taxon>Uroviricota</taxon>
        <taxon>Caudoviricetes</taxon>
        <taxon>Peduoviridae</taxon>
        <taxon>Maltschvirus</taxon>
        <taxon>Maltschvirus maltsch</taxon>
    </lineage>
</organism>
<evidence type="ECO:0000313" key="2">
    <source>
        <dbReference type="EMBL" id="CAB4134831.1"/>
    </source>
</evidence>
<protein>
    <submittedName>
        <fullName evidence="2">Uncharacterized protein</fullName>
    </submittedName>
</protein>
<accession>A0A6J5LKT1</accession>
<evidence type="ECO:0000313" key="1">
    <source>
        <dbReference type="EMBL" id="CAB4131563.1"/>
    </source>
</evidence>
<dbReference type="EMBL" id="LR796294">
    <property type="protein sequence ID" value="CAB4134831.1"/>
    <property type="molecule type" value="Genomic_DNA"/>
</dbReference>
<sequence>MTDQIQDSMQAVALLRDAARKVFDTLSKDEFRTKREQSALDGLENAFYNTQVVNEKWETAVDQVERIRDVLWPNGDMDHRWEASTIDEVAEIVDPRLHAEENNNG</sequence>
<dbReference type="EMBL" id="LR796249">
    <property type="protein sequence ID" value="CAB4131563.1"/>
    <property type="molecule type" value="Genomic_DNA"/>
</dbReference>
<gene>
    <name evidence="1" type="ORF">UFOVP127_155</name>
    <name evidence="2" type="ORF">UFOVP276_18</name>
</gene>
<reference evidence="2" key="1">
    <citation type="submission" date="2020-04" db="EMBL/GenBank/DDBJ databases">
        <authorList>
            <person name="Chiriac C."/>
            <person name="Salcher M."/>
            <person name="Ghai R."/>
            <person name="Kavagutti S V."/>
        </authorList>
    </citation>
    <scope>NUCLEOTIDE SEQUENCE</scope>
</reference>
<proteinExistence type="predicted"/>